<dbReference type="RefSeq" id="WP_089767792.1">
    <property type="nucleotide sequence ID" value="NZ_FNWX01000002.1"/>
</dbReference>
<dbReference type="CDD" id="cd17495">
    <property type="entry name" value="RMtype1_S_Cep9333ORF4827P-TRD2-CR2_like"/>
    <property type="match status" value="1"/>
</dbReference>
<dbReference type="InterPro" id="IPR000055">
    <property type="entry name" value="Restrct_endonuc_typeI_TRD"/>
</dbReference>
<dbReference type="InterPro" id="IPR052021">
    <property type="entry name" value="Type-I_RS_S_subunit"/>
</dbReference>
<keyword evidence="6" id="KW-1185">Reference proteome</keyword>
<sequence length="420" mass="48124">MNDWKKVRLSDVADIKLSNVDKKTNIAERPIRLCNYTDVYKNTFINSYKSKDFMIASCNDNEYEKFVLKKGQVAITKDSEKRDDIGISTYIAESFDDVVLGYHLSLITPFDDRLDGRFLNYWFNTNQAKIYFENNAGGSGQRCTLPIDIIKGIPIKLPDLPTQQKIASVLSTLDDKIELNNRINTELEAMAKTLYDYWFVQFDFPIVTSSGVEKPYKTSGGKMVYNETLKREIPEGWEVKSLYEIANIIMGQSPKGESYNEKKEGTIFFQGSTDFGWRFPKNRVYTSTPTRFAKENDILLSVRAPIGTMNLAMENCCIGRGLSALNSKDGYSSFLIYQMHYFKKKFDLLNSVGTTFGSLTKDELYNLVLVYPSKKILEKFENLVSEFDKKIKINSKQNQELSALRDWLLPMLMNGQVKVG</sequence>
<organism evidence="5 6">
    <name type="scientific">Epilithonimonas hominis</name>
    <dbReference type="NCBI Taxonomy" id="420404"/>
    <lineage>
        <taxon>Bacteria</taxon>
        <taxon>Pseudomonadati</taxon>
        <taxon>Bacteroidota</taxon>
        <taxon>Flavobacteriia</taxon>
        <taxon>Flavobacteriales</taxon>
        <taxon>Weeksellaceae</taxon>
        <taxon>Chryseobacterium group</taxon>
        <taxon>Epilithonimonas</taxon>
    </lineage>
</organism>
<dbReference type="Gene3D" id="3.90.220.20">
    <property type="entry name" value="DNA methylase specificity domains"/>
    <property type="match status" value="2"/>
</dbReference>
<dbReference type="PANTHER" id="PTHR30408">
    <property type="entry name" value="TYPE-1 RESTRICTION ENZYME ECOKI SPECIFICITY PROTEIN"/>
    <property type="match status" value="1"/>
</dbReference>
<gene>
    <name evidence="5" type="ORF">SAMN05421793_10232</name>
</gene>
<reference evidence="6" key="1">
    <citation type="submission" date="2016-10" db="EMBL/GenBank/DDBJ databases">
        <authorList>
            <person name="Varghese N."/>
            <person name="Submissions S."/>
        </authorList>
    </citation>
    <scope>NUCLEOTIDE SEQUENCE [LARGE SCALE GENOMIC DNA]</scope>
    <source>
        <strain evidence="6">DSM 19326</strain>
    </source>
</reference>
<evidence type="ECO:0000313" key="6">
    <source>
        <dbReference type="Proteomes" id="UP000198555"/>
    </source>
</evidence>
<keyword evidence="2" id="KW-0680">Restriction system</keyword>
<name>A0A1H6HR49_9FLAO</name>
<dbReference type="InterPro" id="IPR044946">
    <property type="entry name" value="Restrct_endonuc_typeI_TRD_sf"/>
</dbReference>
<keyword evidence="3" id="KW-0238">DNA-binding</keyword>
<dbReference type="PANTHER" id="PTHR30408:SF12">
    <property type="entry name" value="TYPE I RESTRICTION ENZYME MJAVIII SPECIFICITY SUBUNIT"/>
    <property type="match status" value="1"/>
</dbReference>
<feature type="domain" description="Type I restriction modification DNA specificity" evidence="4">
    <location>
        <begin position="1"/>
        <end position="189"/>
    </location>
</feature>
<dbReference type="SUPFAM" id="SSF116734">
    <property type="entry name" value="DNA methylase specificity domain"/>
    <property type="match status" value="2"/>
</dbReference>
<evidence type="ECO:0000256" key="3">
    <source>
        <dbReference type="ARBA" id="ARBA00023125"/>
    </source>
</evidence>
<comment type="similarity">
    <text evidence="1">Belongs to the type-I restriction system S methylase family.</text>
</comment>
<dbReference type="GO" id="GO:0003677">
    <property type="term" value="F:DNA binding"/>
    <property type="evidence" value="ECO:0007669"/>
    <property type="project" value="UniProtKB-KW"/>
</dbReference>
<dbReference type="GO" id="GO:0009307">
    <property type="term" value="P:DNA restriction-modification system"/>
    <property type="evidence" value="ECO:0007669"/>
    <property type="project" value="UniProtKB-KW"/>
</dbReference>
<dbReference type="Proteomes" id="UP000198555">
    <property type="component" value="Unassembled WGS sequence"/>
</dbReference>
<feature type="domain" description="Type I restriction modification DNA specificity" evidence="4">
    <location>
        <begin position="234"/>
        <end position="401"/>
    </location>
</feature>
<dbReference type="EMBL" id="FNWX01000002">
    <property type="protein sequence ID" value="SEH38340.1"/>
    <property type="molecule type" value="Genomic_DNA"/>
</dbReference>
<accession>A0A1H6HR49</accession>
<evidence type="ECO:0000313" key="5">
    <source>
        <dbReference type="EMBL" id="SEH38340.1"/>
    </source>
</evidence>
<evidence type="ECO:0000256" key="2">
    <source>
        <dbReference type="ARBA" id="ARBA00022747"/>
    </source>
</evidence>
<evidence type="ECO:0000256" key="1">
    <source>
        <dbReference type="ARBA" id="ARBA00010923"/>
    </source>
</evidence>
<evidence type="ECO:0000259" key="4">
    <source>
        <dbReference type="Pfam" id="PF01420"/>
    </source>
</evidence>
<protein>
    <submittedName>
        <fullName evidence="5">Type I restriction enzyme, S subunit</fullName>
    </submittedName>
</protein>
<dbReference type="AlphaFoldDB" id="A0A1H6HR49"/>
<dbReference type="STRING" id="420404.SAMN05421793_10232"/>
<proteinExistence type="inferred from homology"/>
<dbReference type="Pfam" id="PF01420">
    <property type="entry name" value="Methylase_S"/>
    <property type="match status" value="2"/>
</dbReference>